<evidence type="ECO:0000313" key="4">
    <source>
        <dbReference type="Proteomes" id="UP000494256"/>
    </source>
</evidence>
<evidence type="ECO:0008006" key="5">
    <source>
        <dbReference type="Google" id="ProtNLM"/>
    </source>
</evidence>
<dbReference type="SUPFAM" id="SSF55729">
    <property type="entry name" value="Acyl-CoA N-acyltransferases (Nat)"/>
    <property type="match status" value="1"/>
</dbReference>
<dbReference type="EMBL" id="CADEBC010000508">
    <property type="protein sequence ID" value="CAB3241330.1"/>
    <property type="molecule type" value="Genomic_DNA"/>
</dbReference>
<keyword evidence="3" id="KW-1185">Reference proteome</keyword>
<evidence type="ECO:0000313" key="2">
    <source>
        <dbReference type="EMBL" id="CAB3241330.1"/>
    </source>
</evidence>
<dbReference type="EMBL" id="CADEBD010000058">
    <property type="protein sequence ID" value="CAB3222719.1"/>
    <property type="molecule type" value="Genomic_DNA"/>
</dbReference>
<dbReference type="Proteomes" id="UP000494106">
    <property type="component" value="Unassembled WGS sequence"/>
</dbReference>
<dbReference type="InterPro" id="IPR016181">
    <property type="entry name" value="Acyl_CoA_acyltransferase"/>
</dbReference>
<dbReference type="GO" id="GO:0008080">
    <property type="term" value="F:N-acetyltransferase activity"/>
    <property type="evidence" value="ECO:0007669"/>
    <property type="project" value="TreeGrafter"/>
</dbReference>
<dbReference type="Gene3D" id="3.40.630.30">
    <property type="match status" value="1"/>
</dbReference>
<evidence type="ECO:0000313" key="1">
    <source>
        <dbReference type="EMBL" id="CAB3222719.1"/>
    </source>
</evidence>
<dbReference type="OrthoDB" id="7380889at2759"/>
<reference evidence="3 4" key="1">
    <citation type="submission" date="2020-04" db="EMBL/GenBank/DDBJ databases">
        <authorList>
            <person name="Wallbank WR R."/>
            <person name="Pardo Diaz C."/>
            <person name="Kozak K."/>
            <person name="Martin S."/>
            <person name="Jiggins C."/>
            <person name="Moest M."/>
            <person name="Warren A I."/>
            <person name="Byers J.R.P. K."/>
            <person name="Montejo-Kovacevich G."/>
            <person name="Yen C E."/>
        </authorList>
    </citation>
    <scope>NUCLEOTIDE SEQUENCE [LARGE SCALE GENOMIC DNA]</scope>
</reference>
<comment type="caution">
    <text evidence="1">The sequence shown here is derived from an EMBL/GenBank/DDBJ whole genome shotgun (WGS) entry which is preliminary data.</text>
</comment>
<name>A0A8S0YSP4_ARCPL</name>
<sequence length="292" mass="34201">MSWVNAFKTVAVNVYTQNSTLRTGTASMFDLIRRKSTKSLNPNRHSSICRRYPKDRTPCFDPSTITIEYGRQCHARLIRSFLYTEHWPREPSVVGLWMPLESPYLDTLTDMYSYSGDRFLAYERIKRTNERKLVGVCVCTKQYPWMIDELEEWAHVTASRPERHRMYFCAHCLKSPNFFKKYNVDFIYEIEVLCVAQEVASHGVGLMLVKKALAHAEDLRYPLVQNIAVSQYTASLCERAGMKRDWTMDYSEFVDAAGQRVFFPRRPHHTVGIYVKYFDPKKSLELPCKKPF</sequence>
<dbReference type="AlphaFoldDB" id="A0A8S0YSP4"/>
<proteinExistence type="predicted"/>
<accession>A0A8S0YSP4</accession>
<organism evidence="1 4">
    <name type="scientific">Arctia plantaginis</name>
    <name type="common">Wood tiger moth</name>
    <name type="synonym">Phalaena plantaginis</name>
    <dbReference type="NCBI Taxonomy" id="874455"/>
    <lineage>
        <taxon>Eukaryota</taxon>
        <taxon>Metazoa</taxon>
        <taxon>Ecdysozoa</taxon>
        <taxon>Arthropoda</taxon>
        <taxon>Hexapoda</taxon>
        <taxon>Insecta</taxon>
        <taxon>Pterygota</taxon>
        <taxon>Neoptera</taxon>
        <taxon>Endopterygota</taxon>
        <taxon>Lepidoptera</taxon>
        <taxon>Glossata</taxon>
        <taxon>Ditrysia</taxon>
        <taxon>Noctuoidea</taxon>
        <taxon>Erebidae</taxon>
        <taxon>Arctiinae</taxon>
        <taxon>Arctia</taxon>
    </lineage>
</organism>
<gene>
    <name evidence="1" type="ORF">APLA_LOCUS1274</name>
    <name evidence="2" type="ORF">APLA_LOCUS8538</name>
</gene>
<dbReference type="Proteomes" id="UP000494256">
    <property type="component" value="Unassembled WGS sequence"/>
</dbReference>
<dbReference type="PANTHER" id="PTHR20905">
    <property type="entry name" value="N-ACETYLTRANSFERASE-RELATED"/>
    <property type="match status" value="1"/>
</dbReference>
<evidence type="ECO:0000313" key="3">
    <source>
        <dbReference type="Proteomes" id="UP000494106"/>
    </source>
</evidence>
<protein>
    <recommendedName>
        <fullName evidence="5">N-acetyltransferase domain-containing protein</fullName>
    </recommendedName>
</protein>
<dbReference type="PANTHER" id="PTHR20905:SF1">
    <property type="entry name" value="AT07410P-RELATED"/>
    <property type="match status" value="1"/>
</dbReference>